<evidence type="ECO:0000313" key="1">
    <source>
        <dbReference type="EMBL" id="KAG0411617.1"/>
    </source>
</evidence>
<proteinExistence type="predicted"/>
<dbReference type="Proteomes" id="UP000805193">
    <property type="component" value="Unassembled WGS sequence"/>
</dbReference>
<reference evidence="1 2" key="1">
    <citation type="journal article" date="2020" name="Cell">
        <title>Large-Scale Comparative Analyses of Tick Genomes Elucidate Their Genetic Diversity and Vector Capacities.</title>
        <authorList>
            <consortium name="Tick Genome and Microbiome Consortium (TIGMIC)"/>
            <person name="Jia N."/>
            <person name="Wang J."/>
            <person name="Shi W."/>
            <person name="Du L."/>
            <person name="Sun Y."/>
            <person name="Zhan W."/>
            <person name="Jiang J.F."/>
            <person name="Wang Q."/>
            <person name="Zhang B."/>
            <person name="Ji P."/>
            <person name="Bell-Sakyi L."/>
            <person name="Cui X.M."/>
            <person name="Yuan T.T."/>
            <person name="Jiang B.G."/>
            <person name="Yang W.F."/>
            <person name="Lam T.T."/>
            <person name="Chang Q.C."/>
            <person name="Ding S.J."/>
            <person name="Wang X.J."/>
            <person name="Zhu J.G."/>
            <person name="Ruan X.D."/>
            <person name="Zhao L."/>
            <person name="Wei J.T."/>
            <person name="Ye R.Z."/>
            <person name="Que T.C."/>
            <person name="Du C.H."/>
            <person name="Zhou Y.H."/>
            <person name="Cheng J.X."/>
            <person name="Dai P.F."/>
            <person name="Guo W.B."/>
            <person name="Han X.H."/>
            <person name="Huang E.J."/>
            <person name="Li L.F."/>
            <person name="Wei W."/>
            <person name="Gao Y.C."/>
            <person name="Liu J.Z."/>
            <person name="Shao H.Z."/>
            <person name="Wang X."/>
            <person name="Wang C.C."/>
            <person name="Yang T.C."/>
            <person name="Huo Q.B."/>
            <person name="Li W."/>
            <person name="Chen H.Y."/>
            <person name="Chen S.E."/>
            <person name="Zhou L.G."/>
            <person name="Ni X.B."/>
            <person name="Tian J.H."/>
            <person name="Sheng Y."/>
            <person name="Liu T."/>
            <person name="Pan Y.S."/>
            <person name="Xia L.Y."/>
            <person name="Li J."/>
            <person name="Zhao F."/>
            <person name="Cao W.C."/>
        </authorList>
    </citation>
    <scope>NUCLEOTIDE SEQUENCE [LARGE SCALE GENOMIC DNA]</scope>
    <source>
        <strain evidence="1">Iper-2018</strain>
    </source>
</reference>
<protein>
    <submittedName>
        <fullName evidence="1">Uncharacterized protein</fullName>
    </submittedName>
</protein>
<keyword evidence="2" id="KW-1185">Reference proteome</keyword>
<comment type="caution">
    <text evidence="1">The sequence shown here is derived from an EMBL/GenBank/DDBJ whole genome shotgun (WGS) entry which is preliminary data.</text>
</comment>
<gene>
    <name evidence="1" type="ORF">HPB47_011257</name>
</gene>
<sequence>MTQVAGRAVIAEEVTDGAIVDISSMLAKIVDKRVSAYSTSEAVVAALSKVAAKELASHGIRVNTVQPPVDQSFQAESRNALVLLRVQRRCIPW</sequence>
<evidence type="ECO:0000313" key="2">
    <source>
        <dbReference type="Proteomes" id="UP000805193"/>
    </source>
</evidence>
<organism evidence="1 2">
    <name type="scientific">Ixodes persulcatus</name>
    <name type="common">Taiga tick</name>
    <dbReference type="NCBI Taxonomy" id="34615"/>
    <lineage>
        <taxon>Eukaryota</taxon>
        <taxon>Metazoa</taxon>
        <taxon>Ecdysozoa</taxon>
        <taxon>Arthropoda</taxon>
        <taxon>Chelicerata</taxon>
        <taxon>Arachnida</taxon>
        <taxon>Acari</taxon>
        <taxon>Parasitiformes</taxon>
        <taxon>Ixodida</taxon>
        <taxon>Ixodoidea</taxon>
        <taxon>Ixodidae</taxon>
        <taxon>Ixodinae</taxon>
        <taxon>Ixodes</taxon>
    </lineage>
</organism>
<accession>A0AC60NWX7</accession>
<dbReference type="EMBL" id="JABSTQ010011418">
    <property type="protein sequence ID" value="KAG0411617.1"/>
    <property type="molecule type" value="Genomic_DNA"/>
</dbReference>
<name>A0AC60NWX7_IXOPE</name>